<dbReference type="PANTHER" id="PTHR33676:SF17">
    <property type="entry name" value="COLD-REGULATED PROTEIN 28"/>
    <property type="match status" value="1"/>
</dbReference>
<feature type="region of interest" description="Disordered" evidence="1">
    <location>
        <begin position="243"/>
        <end position="281"/>
    </location>
</feature>
<sequence length="290" mass="32352">MEPRDLRGSISPPFSSDLEPLSDDLTRSTSDSSAITADDTSKDFLPHSTPAPLLDQSTRWTDQQHSQYIRSLEASFVNELHRSMHLRWWSIKNSTDEAYKCRILQNSHKLPKQTLAFQDACQKRINLERIAPMFESTADSHVLAGSRFKLTSVDRGCSLGEPNICKHGFLCDEEIHARGSSTFTDRSPRSLEMQCICGSFHQELACSTTEVTDQNFQDEEAKSSCVPLVKRLKKATADVSSSDQTVPFGKLHTPDVSTSSNATPENRGHELLSEPPERATISQSLICHTL</sequence>
<organism evidence="2 3">
    <name type="scientific">Sphenostylis stenocarpa</name>
    <dbReference type="NCBI Taxonomy" id="92480"/>
    <lineage>
        <taxon>Eukaryota</taxon>
        <taxon>Viridiplantae</taxon>
        <taxon>Streptophyta</taxon>
        <taxon>Embryophyta</taxon>
        <taxon>Tracheophyta</taxon>
        <taxon>Spermatophyta</taxon>
        <taxon>Magnoliopsida</taxon>
        <taxon>eudicotyledons</taxon>
        <taxon>Gunneridae</taxon>
        <taxon>Pentapetalae</taxon>
        <taxon>rosids</taxon>
        <taxon>fabids</taxon>
        <taxon>Fabales</taxon>
        <taxon>Fabaceae</taxon>
        <taxon>Papilionoideae</taxon>
        <taxon>50 kb inversion clade</taxon>
        <taxon>NPAAA clade</taxon>
        <taxon>indigoferoid/millettioid clade</taxon>
        <taxon>Phaseoleae</taxon>
        <taxon>Sphenostylis</taxon>
    </lineage>
</organism>
<evidence type="ECO:0000256" key="1">
    <source>
        <dbReference type="SAM" id="MobiDB-lite"/>
    </source>
</evidence>
<keyword evidence="3" id="KW-1185">Reference proteome</keyword>
<protein>
    <submittedName>
        <fullName evidence="2">Uncharacterized protein</fullName>
    </submittedName>
</protein>
<feature type="region of interest" description="Disordered" evidence="1">
    <location>
        <begin position="1"/>
        <end position="48"/>
    </location>
</feature>
<proteinExistence type="predicted"/>
<name>A0AA86S2M4_9FABA</name>
<dbReference type="GO" id="GO:0009409">
    <property type="term" value="P:response to cold"/>
    <property type="evidence" value="ECO:0007669"/>
    <property type="project" value="InterPro"/>
</dbReference>
<feature type="compositionally biased region" description="Low complexity" evidence="1">
    <location>
        <begin position="27"/>
        <end position="38"/>
    </location>
</feature>
<accession>A0AA86S2M4</accession>
<gene>
    <name evidence="2" type="ORF">AYBTSS11_LOCUS9150</name>
</gene>
<dbReference type="Proteomes" id="UP001189624">
    <property type="component" value="Chromosome 3"/>
</dbReference>
<evidence type="ECO:0000313" key="3">
    <source>
        <dbReference type="Proteomes" id="UP001189624"/>
    </source>
</evidence>
<dbReference type="GO" id="GO:0042752">
    <property type="term" value="P:regulation of circadian rhythm"/>
    <property type="evidence" value="ECO:0007669"/>
    <property type="project" value="InterPro"/>
</dbReference>
<feature type="compositionally biased region" description="Basic and acidic residues" evidence="1">
    <location>
        <begin position="266"/>
        <end position="277"/>
    </location>
</feature>
<evidence type="ECO:0000313" key="2">
    <source>
        <dbReference type="EMBL" id="CAJ1939469.1"/>
    </source>
</evidence>
<dbReference type="EMBL" id="OY731400">
    <property type="protein sequence ID" value="CAJ1939469.1"/>
    <property type="molecule type" value="Genomic_DNA"/>
</dbReference>
<dbReference type="PANTHER" id="PTHR33676">
    <property type="entry name" value="COLD REGULATED PROTEIN 27"/>
    <property type="match status" value="1"/>
</dbReference>
<dbReference type="Gramene" id="rna-AYBTSS11_LOCUS9150">
    <property type="protein sequence ID" value="CAJ1939469.1"/>
    <property type="gene ID" value="gene-AYBTSS11_LOCUS9150"/>
</dbReference>
<feature type="compositionally biased region" description="Polar residues" evidence="1">
    <location>
        <begin position="255"/>
        <end position="264"/>
    </location>
</feature>
<reference evidence="2" key="1">
    <citation type="submission" date="2023-10" db="EMBL/GenBank/DDBJ databases">
        <authorList>
            <person name="Domelevo Entfellner J.-B."/>
        </authorList>
    </citation>
    <scope>NUCLEOTIDE SEQUENCE</scope>
</reference>
<dbReference type="AlphaFoldDB" id="A0AA86S2M4"/>
<dbReference type="InterPro" id="IPR044678">
    <property type="entry name" value="COR27/28"/>
</dbReference>